<dbReference type="Pfam" id="PF12572">
    <property type="entry name" value="DUF3752"/>
    <property type="match status" value="1"/>
</dbReference>
<gene>
    <name evidence="3" type="ORF">PENANT_c039G02827</name>
</gene>
<keyword evidence="4" id="KW-1185">Reference proteome</keyword>
<dbReference type="PANTHER" id="PTHR46370:SF1">
    <property type="entry name" value="GPALPP MOTIFS-CONTAINING PROTEIN 1"/>
    <property type="match status" value="1"/>
</dbReference>
<feature type="compositionally biased region" description="Acidic residues" evidence="1">
    <location>
        <begin position="29"/>
        <end position="39"/>
    </location>
</feature>
<feature type="compositionally biased region" description="Basic and acidic residues" evidence="1">
    <location>
        <begin position="177"/>
        <end position="188"/>
    </location>
</feature>
<dbReference type="OrthoDB" id="73491at2759"/>
<feature type="domain" description="DUF3752" evidence="2">
    <location>
        <begin position="75"/>
        <end position="214"/>
    </location>
</feature>
<reference evidence="4" key="1">
    <citation type="journal article" date="2017" name="Nat. Microbiol.">
        <title>Global analysis of biosynthetic gene clusters reveals vast potential of secondary metabolite production in Penicillium species.</title>
        <authorList>
            <person name="Nielsen J.C."/>
            <person name="Grijseels S."/>
            <person name="Prigent S."/>
            <person name="Ji B."/>
            <person name="Dainat J."/>
            <person name="Nielsen K.F."/>
            <person name="Frisvad J.C."/>
            <person name="Workman M."/>
            <person name="Nielsen J."/>
        </authorList>
    </citation>
    <scope>NUCLEOTIDE SEQUENCE [LARGE SCALE GENOMIC DNA]</scope>
    <source>
        <strain evidence="4">IBT 31811</strain>
    </source>
</reference>
<feature type="compositionally biased region" description="Basic and acidic residues" evidence="1">
    <location>
        <begin position="1"/>
        <end position="13"/>
    </location>
</feature>
<feature type="compositionally biased region" description="Polar residues" evidence="1">
    <location>
        <begin position="131"/>
        <end position="145"/>
    </location>
</feature>
<dbReference type="EMBL" id="MDYN01000039">
    <property type="protein sequence ID" value="OQD80101.1"/>
    <property type="molecule type" value="Genomic_DNA"/>
</dbReference>
<evidence type="ECO:0000259" key="2">
    <source>
        <dbReference type="Pfam" id="PF12572"/>
    </source>
</evidence>
<name>A0A1V6PT31_9EURO</name>
<sequence length="219" mass="24463">MADKRKFDEDHSTSKRRVIGPALPTASESDSDRDSDDDFGPSLPPPSGATPMPAPEAPKVVESKESQRDQWMLQPPAQSDWATKIDPTQLRNRKFNSGKSATAPKKMDASWVETPEERMKRLQDAVMGVGTSEQTGKQTPATNTKMMEDKIKKYRDVTGKNSRLETSESQKDEDDDPSARAFDREKDMAISSKISSAQRREMVQKAGDYTSRFSKGNFL</sequence>
<dbReference type="Proteomes" id="UP000191672">
    <property type="component" value="Unassembled WGS sequence"/>
</dbReference>
<dbReference type="InterPro" id="IPR046331">
    <property type="entry name" value="GPAM1-like"/>
</dbReference>
<feature type="compositionally biased region" description="Pro residues" evidence="1">
    <location>
        <begin position="42"/>
        <end position="56"/>
    </location>
</feature>
<dbReference type="AlphaFoldDB" id="A0A1V6PT31"/>
<dbReference type="InterPro" id="IPR022226">
    <property type="entry name" value="DUF3752"/>
</dbReference>
<evidence type="ECO:0000313" key="3">
    <source>
        <dbReference type="EMBL" id="OQD80101.1"/>
    </source>
</evidence>
<accession>A0A1V6PT31</accession>
<evidence type="ECO:0000256" key="1">
    <source>
        <dbReference type="SAM" id="MobiDB-lite"/>
    </source>
</evidence>
<evidence type="ECO:0000313" key="4">
    <source>
        <dbReference type="Proteomes" id="UP000191672"/>
    </source>
</evidence>
<feature type="region of interest" description="Disordered" evidence="1">
    <location>
        <begin position="1"/>
        <end position="219"/>
    </location>
</feature>
<proteinExistence type="predicted"/>
<dbReference type="PANTHER" id="PTHR46370">
    <property type="entry name" value="GPALPP MOTIFS-CONTAINING PROTEIN 1"/>
    <property type="match status" value="1"/>
</dbReference>
<protein>
    <recommendedName>
        <fullName evidence="2">DUF3752 domain-containing protein</fullName>
    </recommendedName>
</protein>
<feature type="compositionally biased region" description="Basic and acidic residues" evidence="1">
    <location>
        <begin position="59"/>
        <end position="68"/>
    </location>
</feature>
<feature type="compositionally biased region" description="Basic and acidic residues" evidence="1">
    <location>
        <begin position="146"/>
        <end position="170"/>
    </location>
</feature>
<organism evidence="3 4">
    <name type="scientific">Penicillium antarcticum</name>
    <dbReference type="NCBI Taxonomy" id="416450"/>
    <lineage>
        <taxon>Eukaryota</taxon>
        <taxon>Fungi</taxon>
        <taxon>Dikarya</taxon>
        <taxon>Ascomycota</taxon>
        <taxon>Pezizomycotina</taxon>
        <taxon>Eurotiomycetes</taxon>
        <taxon>Eurotiomycetidae</taxon>
        <taxon>Eurotiales</taxon>
        <taxon>Aspergillaceae</taxon>
        <taxon>Penicillium</taxon>
    </lineage>
</organism>
<comment type="caution">
    <text evidence="3">The sequence shown here is derived from an EMBL/GenBank/DDBJ whole genome shotgun (WGS) entry which is preliminary data.</text>
</comment>